<dbReference type="SUPFAM" id="SSF56281">
    <property type="entry name" value="Metallo-hydrolase/oxidoreductase"/>
    <property type="match status" value="1"/>
</dbReference>
<protein>
    <submittedName>
        <fullName evidence="6">Beta-lactamase domain protein</fullName>
    </submittedName>
</protein>
<keyword evidence="3" id="KW-0378">Hydrolase</keyword>
<sequence>MLILEGFPVGSMEANCYIIGCPETKEAAVVDPGAEGGRILRRLEQLDLKCRYIILTHGHVDHIGALGQVKEATGAEVLIHRDDAHMLTSAGSNLSLYMGLSISYSPADRLLEDGDVINVGKQTLRVIHTPGHTPGGICLEVGDSLITGDTLFAGSVGRSDFPGGSHQQLIKSIKEKLLCYPPETKVLPGHGPASTIGEEARYNPFLNGRW</sequence>
<gene>
    <name evidence="6" type="ordered locus">Desku_2055</name>
</gene>
<keyword evidence="2" id="KW-0479">Metal-binding</keyword>
<evidence type="ECO:0000256" key="4">
    <source>
        <dbReference type="ARBA" id="ARBA00022833"/>
    </source>
</evidence>
<comment type="cofactor">
    <cofactor evidence="1">
        <name>Zn(2+)</name>
        <dbReference type="ChEBI" id="CHEBI:29105"/>
    </cofactor>
</comment>
<evidence type="ECO:0000256" key="1">
    <source>
        <dbReference type="ARBA" id="ARBA00001947"/>
    </source>
</evidence>
<name>A0AAU8PQT9_DESK7</name>
<evidence type="ECO:0000256" key="2">
    <source>
        <dbReference type="ARBA" id="ARBA00022723"/>
    </source>
</evidence>
<dbReference type="Proteomes" id="UP000009229">
    <property type="component" value="Chromosome"/>
</dbReference>
<dbReference type="GO" id="GO:0016787">
    <property type="term" value="F:hydrolase activity"/>
    <property type="evidence" value="ECO:0007669"/>
    <property type="project" value="UniProtKB-KW"/>
</dbReference>
<evidence type="ECO:0000259" key="5">
    <source>
        <dbReference type="SMART" id="SM00849"/>
    </source>
</evidence>
<dbReference type="InterPro" id="IPR036866">
    <property type="entry name" value="RibonucZ/Hydroxyglut_hydro"/>
</dbReference>
<dbReference type="PANTHER" id="PTHR46233:SF3">
    <property type="entry name" value="HYDROXYACYLGLUTATHIONE HYDROLASE GLOC"/>
    <property type="match status" value="1"/>
</dbReference>
<dbReference type="EMBL" id="CP002770">
    <property type="protein sequence ID" value="AEG15610.1"/>
    <property type="molecule type" value="Genomic_DNA"/>
</dbReference>
<dbReference type="GO" id="GO:0046872">
    <property type="term" value="F:metal ion binding"/>
    <property type="evidence" value="ECO:0007669"/>
    <property type="project" value="UniProtKB-KW"/>
</dbReference>
<dbReference type="AlphaFoldDB" id="A0AAU8PQT9"/>
<proteinExistence type="predicted"/>
<dbReference type="SMART" id="SM00849">
    <property type="entry name" value="Lactamase_B"/>
    <property type="match status" value="1"/>
</dbReference>
<organism evidence="6 7">
    <name type="scientific">Desulfofundulus kuznetsovii (strain DSM 6115 / VKM B-1805 / 17)</name>
    <name type="common">Desulfotomaculum kuznetsovii</name>
    <dbReference type="NCBI Taxonomy" id="760568"/>
    <lineage>
        <taxon>Bacteria</taxon>
        <taxon>Bacillati</taxon>
        <taxon>Bacillota</taxon>
        <taxon>Clostridia</taxon>
        <taxon>Eubacteriales</taxon>
        <taxon>Peptococcaceae</taxon>
        <taxon>Desulfofundulus</taxon>
    </lineage>
</organism>
<reference evidence="7" key="1">
    <citation type="submission" date="2011-05" db="EMBL/GenBank/DDBJ databases">
        <title>Complete sequence of Desulfotomaculum kuznetsovii DSM 6115.</title>
        <authorList>
            <person name="Lucas S."/>
            <person name="Han J."/>
            <person name="Lapidus A."/>
            <person name="Cheng J.-F."/>
            <person name="Goodwin L."/>
            <person name="Pitluck S."/>
            <person name="Peters L."/>
            <person name="Mikhailova N."/>
            <person name="Lu M."/>
            <person name="Saunders E."/>
            <person name="Han C."/>
            <person name="Tapia R."/>
            <person name="Land M."/>
            <person name="Hauser L."/>
            <person name="Kyrpides N."/>
            <person name="Ivanova N."/>
            <person name="Pagani I."/>
            <person name="Nazina T."/>
            <person name="Ivanova A."/>
            <person name="Parshina S."/>
            <person name="Kuever J."/>
            <person name="Muyzer G."/>
            <person name="Plugge C."/>
            <person name="Stams A."/>
            <person name="Woyke T."/>
        </authorList>
    </citation>
    <scope>NUCLEOTIDE SEQUENCE [LARGE SCALE GENOMIC DNA]</scope>
    <source>
        <strain evidence="7">DSM 6115 / VKM B-1805 / 17</strain>
    </source>
</reference>
<keyword evidence="7" id="KW-1185">Reference proteome</keyword>
<evidence type="ECO:0000313" key="6">
    <source>
        <dbReference type="EMBL" id="AEG15610.1"/>
    </source>
</evidence>
<accession>A0AAU8PQT9</accession>
<dbReference type="InterPro" id="IPR051453">
    <property type="entry name" value="MBL_Glyoxalase_II"/>
</dbReference>
<evidence type="ECO:0000313" key="7">
    <source>
        <dbReference type="Proteomes" id="UP000009229"/>
    </source>
</evidence>
<feature type="domain" description="Metallo-beta-lactamase" evidence="5">
    <location>
        <begin position="13"/>
        <end position="190"/>
    </location>
</feature>
<dbReference type="InterPro" id="IPR001279">
    <property type="entry name" value="Metallo-B-lactamas"/>
</dbReference>
<evidence type="ECO:0000256" key="3">
    <source>
        <dbReference type="ARBA" id="ARBA00022801"/>
    </source>
</evidence>
<dbReference type="CDD" id="cd06262">
    <property type="entry name" value="metallo-hydrolase-like_MBL-fold"/>
    <property type="match status" value="1"/>
</dbReference>
<dbReference type="Pfam" id="PF00753">
    <property type="entry name" value="Lactamase_B"/>
    <property type="match status" value="1"/>
</dbReference>
<dbReference type="PANTHER" id="PTHR46233">
    <property type="entry name" value="HYDROXYACYLGLUTATHIONE HYDROLASE GLOC"/>
    <property type="match status" value="1"/>
</dbReference>
<keyword evidence="4" id="KW-0862">Zinc</keyword>
<dbReference type="KEGG" id="dku:Desku_2055"/>
<dbReference type="Gene3D" id="3.60.15.10">
    <property type="entry name" value="Ribonuclease Z/Hydroxyacylglutathione hydrolase-like"/>
    <property type="match status" value="1"/>
</dbReference>